<reference evidence="1" key="1">
    <citation type="submission" date="2014-12" db="EMBL/GenBank/DDBJ databases">
        <title>Insight into the proteome of Arion vulgaris.</title>
        <authorList>
            <person name="Aradska J."/>
            <person name="Bulat T."/>
            <person name="Smidak R."/>
            <person name="Sarate P."/>
            <person name="Gangsoo J."/>
            <person name="Sialana F."/>
            <person name="Bilban M."/>
            <person name="Lubec G."/>
        </authorList>
    </citation>
    <scope>NUCLEOTIDE SEQUENCE</scope>
    <source>
        <tissue evidence="1">Skin</tissue>
    </source>
</reference>
<sequence>LAVVCIDNLRRSGLVFLSVKKKKKTKKKMKRTWKKLSRPNNYAKTYLGGTY</sequence>
<dbReference type="AlphaFoldDB" id="A0A0B7A124"/>
<gene>
    <name evidence="1" type="primary">ORF91406</name>
</gene>
<protein>
    <submittedName>
        <fullName evidence="1">Uncharacterized protein</fullName>
    </submittedName>
</protein>
<feature type="non-terminal residue" evidence="1">
    <location>
        <position position="1"/>
    </location>
</feature>
<organism evidence="1">
    <name type="scientific">Arion vulgaris</name>
    <dbReference type="NCBI Taxonomy" id="1028688"/>
    <lineage>
        <taxon>Eukaryota</taxon>
        <taxon>Metazoa</taxon>
        <taxon>Spiralia</taxon>
        <taxon>Lophotrochozoa</taxon>
        <taxon>Mollusca</taxon>
        <taxon>Gastropoda</taxon>
        <taxon>Heterobranchia</taxon>
        <taxon>Euthyneura</taxon>
        <taxon>Panpulmonata</taxon>
        <taxon>Eupulmonata</taxon>
        <taxon>Stylommatophora</taxon>
        <taxon>Helicina</taxon>
        <taxon>Arionoidea</taxon>
        <taxon>Arionidae</taxon>
        <taxon>Arion</taxon>
    </lineage>
</organism>
<dbReference type="EMBL" id="HACG01027653">
    <property type="protein sequence ID" value="CEK74518.1"/>
    <property type="molecule type" value="Transcribed_RNA"/>
</dbReference>
<name>A0A0B7A124_9EUPU</name>
<evidence type="ECO:0000313" key="1">
    <source>
        <dbReference type="EMBL" id="CEK74518.1"/>
    </source>
</evidence>
<proteinExistence type="predicted"/>
<accession>A0A0B7A124</accession>